<comment type="caution">
    <text evidence="1">The sequence shown here is derived from an EMBL/GenBank/DDBJ whole genome shotgun (WGS) entry which is preliminary data.</text>
</comment>
<evidence type="ECO:0000313" key="1">
    <source>
        <dbReference type="EMBL" id="MFH6986084.1"/>
    </source>
</evidence>
<accession>A0ABW7NEY8</accession>
<dbReference type="Proteomes" id="UP001610063">
    <property type="component" value="Unassembled WGS sequence"/>
</dbReference>
<reference evidence="1 2" key="1">
    <citation type="journal article" date="2013" name="Int. J. Syst. Evol. Microbiol.">
        <title>Marinoscillum luteum sp. nov., isolated from marine sediment.</title>
        <authorList>
            <person name="Cha I.T."/>
            <person name="Park S.J."/>
            <person name="Kim S.J."/>
            <person name="Kim J.G."/>
            <person name="Jung M.Y."/>
            <person name="Shin K.S."/>
            <person name="Kwon K.K."/>
            <person name="Yang S.H."/>
            <person name="Seo Y.S."/>
            <person name="Rhee S.K."/>
        </authorList>
    </citation>
    <scope>NUCLEOTIDE SEQUENCE [LARGE SCALE GENOMIC DNA]</scope>
    <source>
        <strain evidence="1 2">KCTC 23939</strain>
    </source>
</reference>
<sequence>MGLFSKIKNYITGGAASVSVVFESPMVNGSAPIRLFVTAIAKDDCKIKKVYLNIRARETYIKTVTYTETDGDGNSRTSTRDETRYEDHFQKEMVLATDLELKKGTEDKWLAEFELPEDAKATYHGKSVFFKWEFQAGLDMPGNDPDSGWVELLVSKSMNYTMNDL</sequence>
<keyword evidence="2" id="KW-1185">Reference proteome</keyword>
<dbReference type="RefSeq" id="WP_395419590.1">
    <property type="nucleotide sequence ID" value="NZ_JBIPKE010000020.1"/>
</dbReference>
<name>A0ABW7NEY8_9BACT</name>
<gene>
    <name evidence="1" type="ORF">ACHKAR_21705</name>
</gene>
<protein>
    <recommendedName>
        <fullName evidence="3">Arrestin-like N-terminal domain-containing protein</fullName>
    </recommendedName>
</protein>
<dbReference type="InterPro" id="IPR014752">
    <property type="entry name" value="Arrestin-like_C"/>
</dbReference>
<dbReference type="Gene3D" id="2.60.40.640">
    <property type="match status" value="1"/>
</dbReference>
<proteinExistence type="predicted"/>
<evidence type="ECO:0000313" key="2">
    <source>
        <dbReference type="Proteomes" id="UP001610063"/>
    </source>
</evidence>
<dbReference type="EMBL" id="JBIPKE010000020">
    <property type="protein sequence ID" value="MFH6986084.1"/>
    <property type="molecule type" value="Genomic_DNA"/>
</dbReference>
<evidence type="ECO:0008006" key="3">
    <source>
        <dbReference type="Google" id="ProtNLM"/>
    </source>
</evidence>
<organism evidence="1 2">
    <name type="scientific">Marinoscillum luteum</name>
    <dbReference type="NCBI Taxonomy" id="861051"/>
    <lineage>
        <taxon>Bacteria</taxon>
        <taxon>Pseudomonadati</taxon>
        <taxon>Bacteroidota</taxon>
        <taxon>Cytophagia</taxon>
        <taxon>Cytophagales</taxon>
        <taxon>Reichenbachiellaceae</taxon>
        <taxon>Marinoscillum</taxon>
    </lineage>
</organism>